<dbReference type="EMBL" id="BGPR01019885">
    <property type="protein sequence ID" value="GBN83239.1"/>
    <property type="molecule type" value="Genomic_DNA"/>
</dbReference>
<accession>A0A4Y2S7H6</accession>
<proteinExistence type="predicted"/>
<organism evidence="1 2">
    <name type="scientific">Araneus ventricosus</name>
    <name type="common">Orbweaver spider</name>
    <name type="synonym">Epeira ventricosa</name>
    <dbReference type="NCBI Taxonomy" id="182803"/>
    <lineage>
        <taxon>Eukaryota</taxon>
        <taxon>Metazoa</taxon>
        <taxon>Ecdysozoa</taxon>
        <taxon>Arthropoda</taxon>
        <taxon>Chelicerata</taxon>
        <taxon>Arachnida</taxon>
        <taxon>Araneae</taxon>
        <taxon>Araneomorphae</taxon>
        <taxon>Entelegynae</taxon>
        <taxon>Araneoidea</taxon>
        <taxon>Araneidae</taxon>
        <taxon>Araneus</taxon>
    </lineage>
</organism>
<reference evidence="1 2" key="1">
    <citation type="journal article" date="2019" name="Sci. Rep.">
        <title>Orb-weaving spider Araneus ventricosus genome elucidates the spidroin gene catalogue.</title>
        <authorList>
            <person name="Kono N."/>
            <person name="Nakamura H."/>
            <person name="Ohtoshi R."/>
            <person name="Moran D.A.P."/>
            <person name="Shinohara A."/>
            <person name="Yoshida Y."/>
            <person name="Fujiwara M."/>
            <person name="Mori M."/>
            <person name="Tomita M."/>
            <person name="Arakawa K."/>
        </authorList>
    </citation>
    <scope>NUCLEOTIDE SEQUENCE [LARGE SCALE GENOMIC DNA]</scope>
</reference>
<evidence type="ECO:0000313" key="2">
    <source>
        <dbReference type="Proteomes" id="UP000499080"/>
    </source>
</evidence>
<dbReference type="Proteomes" id="UP000499080">
    <property type="component" value="Unassembled WGS sequence"/>
</dbReference>
<dbReference type="AlphaFoldDB" id="A0A4Y2S7H6"/>
<sequence length="132" mass="15168">MGVLSQRRSKPVAQLLMETPAILREGSKNSTGRKNRKGIRPWYLGVVKPSPRDGLQVSLRYLPTKCIMRSCFKDMGHLKHYTQYSSSRLRHAQFVISICSRCLTPLTYLPSTSRMSSCFSRTWDTFPSREHS</sequence>
<keyword evidence="2" id="KW-1185">Reference proteome</keyword>
<gene>
    <name evidence="1" type="ORF">AVEN_113065_1</name>
</gene>
<evidence type="ECO:0000313" key="1">
    <source>
        <dbReference type="EMBL" id="GBN83239.1"/>
    </source>
</evidence>
<protein>
    <submittedName>
        <fullName evidence="1">Uncharacterized protein</fullName>
    </submittedName>
</protein>
<comment type="caution">
    <text evidence="1">The sequence shown here is derived from an EMBL/GenBank/DDBJ whole genome shotgun (WGS) entry which is preliminary data.</text>
</comment>
<name>A0A4Y2S7H6_ARAVE</name>